<protein>
    <submittedName>
        <fullName evidence="2">Uncharacterized protein</fullName>
    </submittedName>
</protein>
<dbReference type="Proteomes" id="UP001516400">
    <property type="component" value="Unassembled WGS sequence"/>
</dbReference>
<evidence type="ECO:0000313" key="2">
    <source>
        <dbReference type="EMBL" id="KAL3277416.1"/>
    </source>
</evidence>
<organism evidence="2 3">
    <name type="scientific">Cryptolaemus montrouzieri</name>
    <dbReference type="NCBI Taxonomy" id="559131"/>
    <lineage>
        <taxon>Eukaryota</taxon>
        <taxon>Metazoa</taxon>
        <taxon>Ecdysozoa</taxon>
        <taxon>Arthropoda</taxon>
        <taxon>Hexapoda</taxon>
        <taxon>Insecta</taxon>
        <taxon>Pterygota</taxon>
        <taxon>Neoptera</taxon>
        <taxon>Endopterygota</taxon>
        <taxon>Coleoptera</taxon>
        <taxon>Polyphaga</taxon>
        <taxon>Cucujiformia</taxon>
        <taxon>Coccinelloidea</taxon>
        <taxon>Coccinellidae</taxon>
        <taxon>Scymninae</taxon>
        <taxon>Scymnini</taxon>
        <taxon>Cryptolaemus</taxon>
    </lineage>
</organism>
<feature type="region of interest" description="Disordered" evidence="1">
    <location>
        <begin position="58"/>
        <end position="79"/>
    </location>
</feature>
<evidence type="ECO:0000313" key="3">
    <source>
        <dbReference type="Proteomes" id="UP001516400"/>
    </source>
</evidence>
<evidence type="ECO:0000256" key="1">
    <source>
        <dbReference type="SAM" id="MobiDB-lite"/>
    </source>
</evidence>
<name>A0ABD2NF73_9CUCU</name>
<accession>A0ABD2NF73</accession>
<reference evidence="2 3" key="1">
    <citation type="journal article" date="2021" name="BMC Biol.">
        <title>Horizontally acquired antibacterial genes associated with adaptive radiation of ladybird beetles.</title>
        <authorList>
            <person name="Li H.S."/>
            <person name="Tang X.F."/>
            <person name="Huang Y.H."/>
            <person name="Xu Z.Y."/>
            <person name="Chen M.L."/>
            <person name="Du X.Y."/>
            <person name="Qiu B.Y."/>
            <person name="Chen P.T."/>
            <person name="Zhang W."/>
            <person name="Slipinski A."/>
            <person name="Escalona H.E."/>
            <person name="Waterhouse R.M."/>
            <person name="Zwick A."/>
            <person name="Pang H."/>
        </authorList>
    </citation>
    <scope>NUCLEOTIDE SEQUENCE [LARGE SCALE GENOMIC DNA]</scope>
    <source>
        <strain evidence="2">SYSU2018</strain>
    </source>
</reference>
<gene>
    <name evidence="2" type="ORF">HHI36_012764</name>
</gene>
<proteinExistence type="predicted"/>
<dbReference type="AlphaFoldDB" id="A0ABD2NF73"/>
<comment type="caution">
    <text evidence="2">The sequence shown here is derived from an EMBL/GenBank/DDBJ whole genome shotgun (WGS) entry which is preliminary data.</text>
</comment>
<feature type="non-terminal residue" evidence="2">
    <location>
        <position position="1"/>
    </location>
</feature>
<keyword evidence="3" id="KW-1185">Reference proteome</keyword>
<dbReference type="EMBL" id="JABFTP020000103">
    <property type="protein sequence ID" value="KAL3277416.1"/>
    <property type="molecule type" value="Genomic_DNA"/>
</dbReference>
<sequence length="79" mass="8589">GEMACVAGRQWGVQEWAEGDDFSNGEQMLPVSAWWLRVCAIASIKASKSDELVARVRGNGHDEAAGDLATRPPWTTRST</sequence>